<dbReference type="AlphaFoldDB" id="A0AA46A761"/>
<name>A0AA46A761_9RHOB</name>
<organism evidence="1 2">
    <name type="scientific">Paracoccus saliphilus</name>
    <dbReference type="NCBI Taxonomy" id="405559"/>
    <lineage>
        <taxon>Bacteria</taxon>
        <taxon>Pseudomonadati</taxon>
        <taxon>Pseudomonadota</taxon>
        <taxon>Alphaproteobacteria</taxon>
        <taxon>Rhodobacterales</taxon>
        <taxon>Paracoccaceae</taxon>
        <taxon>Paracoccus</taxon>
    </lineage>
</organism>
<accession>A0AA46A761</accession>
<evidence type="ECO:0000313" key="1">
    <source>
        <dbReference type="EMBL" id="SIT08854.1"/>
    </source>
</evidence>
<dbReference type="Proteomes" id="UP000186216">
    <property type="component" value="Unassembled WGS sequence"/>
</dbReference>
<evidence type="ECO:0000313" key="2">
    <source>
        <dbReference type="Proteomes" id="UP000186216"/>
    </source>
</evidence>
<sequence length="38" mass="4338">MPNLTRPIAWLIEHDLHSMLAAAERYEVGPYCLVNSLI</sequence>
<reference evidence="1 2" key="1">
    <citation type="submission" date="2017-01" db="EMBL/GenBank/DDBJ databases">
        <authorList>
            <person name="Varghese N."/>
            <person name="Submissions S."/>
        </authorList>
    </citation>
    <scope>NUCLEOTIDE SEQUENCE [LARGE SCALE GENOMIC DNA]</scope>
    <source>
        <strain evidence="1 2">DSM 18447</strain>
    </source>
</reference>
<dbReference type="EMBL" id="FTOU01000017">
    <property type="protein sequence ID" value="SIT08854.1"/>
    <property type="molecule type" value="Genomic_DNA"/>
</dbReference>
<protein>
    <submittedName>
        <fullName evidence="1">Uncharacterized protein</fullName>
    </submittedName>
</protein>
<comment type="caution">
    <text evidence="1">The sequence shown here is derived from an EMBL/GenBank/DDBJ whole genome shotgun (WGS) entry which is preliminary data.</text>
</comment>
<gene>
    <name evidence="1" type="ORF">SAMN05421772_1179</name>
</gene>
<proteinExistence type="predicted"/>